<sequence>MKLIDTHCHLDFISFEKEIEHVLEQSAQAGVGAIIIPTVSMSKYETALALSARYKQLYFCLGIHPLFMHETQEKDIETLESLIKEQLDNPKFLGLGEIGLDFYYPDNEEEKQIQIFKAQLSLAKKYQLPVMLHTRKSADQVIKYLRQYQITRGIAHAFNGSMQQAESYIKQGLKLGFGGACTWSRAKNIRRLLCEVDLSSIVLETDAPDIPPYWLDKDEMNLPHELGRIAEEIAQIKGVPLDTLIQSSTKNTLEIFQKDIVF</sequence>
<gene>
    <name evidence="5" type="ORF">IX83_04625</name>
</gene>
<dbReference type="HOGENOM" id="CLU_031506_0_1_4"/>
<feature type="binding site" evidence="4">
    <location>
        <position position="9"/>
    </location>
    <ligand>
        <name>a divalent metal cation</name>
        <dbReference type="ChEBI" id="CHEBI:60240"/>
        <label>1</label>
    </ligand>
</feature>
<dbReference type="SUPFAM" id="SSF51556">
    <property type="entry name" value="Metallo-dependent hydrolases"/>
    <property type="match status" value="1"/>
</dbReference>
<feature type="binding site" evidence="4">
    <location>
        <position position="133"/>
    </location>
    <ligand>
        <name>a divalent metal cation</name>
        <dbReference type="ChEBI" id="CHEBI:60240"/>
        <label>2</label>
    </ligand>
</feature>
<accession>A0A077DEW1</accession>
<keyword evidence="2 4" id="KW-0479">Metal-binding</keyword>
<dbReference type="InterPro" id="IPR032466">
    <property type="entry name" value="Metal_Hydrolase"/>
</dbReference>
<feature type="binding site" evidence="4">
    <location>
        <position position="156"/>
    </location>
    <ligand>
        <name>a divalent metal cation</name>
        <dbReference type="ChEBI" id="CHEBI:60240"/>
        <label>2</label>
    </ligand>
</feature>
<dbReference type="eggNOG" id="COG0084">
    <property type="taxonomic scope" value="Bacteria"/>
</dbReference>
<proteinExistence type="inferred from homology"/>
<dbReference type="GO" id="GO:0016788">
    <property type="term" value="F:hydrolase activity, acting on ester bonds"/>
    <property type="evidence" value="ECO:0007669"/>
    <property type="project" value="InterPro"/>
</dbReference>
<dbReference type="Pfam" id="PF01026">
    <property type="entry name" value="TatD_DNase"/>
    <property type="match status" value="1"/>
</dbReference>
<keyword evidence="3" id="KW-0378">Hydrolase</keyword>
<dbReference type="InterPro" id="IPR018228">
    <property type="entry name" value="DNase_TatD-rel_CS"/>
</dbReference>
<dbReference type="GO" id="GO:0046872">
    <property type="term" value="F:metal ion binding"/>
    <property type="evidence" value="ECO:0007669"/>
    <property type="project" value="UniProtKB-KW"/>
</dbReference>
<dbReference type="PROSITE" id="PS01091">
    <property type="entry name" value="TATD_3"/>
    <property type="match status" value="1"/>
</dbReference>
<dbReference type="OrthoDB" id="9810005at2"/>
<dbReference type="RefSeq" id="WP_038499686.1">
    <property type="nucleotide sequence ID" value="NZ_AFWK01000017.1"/>
</dbReference>
<dbReference type="EMBL" id="CP009238">
    <property type="protein sequence ID" value="AIL32686.1"/>
    <property type="molecule type" value="Genomic_DNA"/>
</dbReference>
<protein>
    <recommendedName>
        <fullName evidence="7">DNAase</fullName>
    </recommendedName>
</protein>
<keyword evidence="6" id="KW-1185">Reference proteome</keyword>
<evidence type="ECO:0000256" key="4">
    <source>
        <dbReference type="PIRSR" id="PIRSR005902-1"/>
    </source>
</evidence>
<evidence type="ECO:0008006" key="7">
    <source>
        <dbReference type="Google" id="ProtNLM"/>
    </source>
</evidence>
<feature type="binding site" evidence="4">
    <location>
        <position position="206"/>
    </location>
    <ligand>
        <name>a divalent metal cation</name>
        <dbReference type="ChEBI" id="CHEBI:60240"/>
        <label>1</label>
    </ligand>
</feature>
<dbReference type="PANTHER" id="PTHR46124:SF2">
    <property type="entry name" value="D-AMINOACYL-TRNA DEACYLASE"/>
    <property type="match status" value="1"/>
</dbReference>
<reference evidence="5 6" key="1">
    <citation type="journal article" date="2014" name="BMC Genomics">
        <title>A genomic perspective on a new bacterial genus and species from the Alcaligenaceae family, Basilea psittacipulmonis.</title>
        <authorList>
            <person name="Whiteson K.L."/>
            <person name="Hernandez D."/>
            <person name="Lazarevic V."/>
            <person name="Gaia N."/>
            <person name="Farinelli L."/>
            <person name="Francois P."/>
            <person name="Pilo P."/>
            <person name="Frey J."/>
            <person name="Schrenzel J."/>
        </authorList>
    </citation>
    <scope>NUCLEOTIDE SEQUENCE [LARGE SCALE GENOMIC DNA]</scope>
    <source>
        <strain evidence="5 6">DSM 24701</strain>
    </source>
</reference>
<dbReference type="PIRSF" id="PIRSF005902">
    <property type="entry name" value="DNase_TatD"/>
    <property type="match status" value="1"/>
</dbReference>
<dbReference type="CDD" id="cd01310">
    <property type="entry name" value="TatD_DNAse"/>
    <property type="match status" value="1"/>
</dbReference>
<evidence type="ECO:0000256" key="3">
    <source>
        <dbReference type="ARBA" id="ARBA00022801"/>
    </source>
</evidence>
<dbReference type="KEGG" id="bpsi:IX83_04625"/>
<name>A0A077DEW1_9BURK</name>
<comment type="similarity">
    <text evidence="1">Belongs to the metallo-dependent hydrolases superfamily. TatD-type hydrolase family.</text>
</comment>
<dbReference type="Proteomes" id="UP000028945">
    <property type="component" value="Chromosome"/>
</dbReference>
<dbReference type="Gene3D" id="3.20.20.140">
    <property type="entry name" value="Metal-dependent hydrolases"/>
    <property type="match status" value="1"/>
</dbReference>
<dbReference type="PROSITE" id="PS01137">
    <property type="entry name" value="TATD_1"/>
    <property type="match status" value="1"/>
</dbReference>
<feature type="binding site" evidence="4">
    <location>
        <position position="7"/>
    </location>
    <ligand>
        <name>a divalent metal cation</name>
        <dbReference type="ChEBI" id="CHEBI:60240"/>
        <label>1</label>
    </ligand>
</feature>
<evidence type="ECO:0000256" key="2">
    <source>
        <dbReference type="ARBA" id="ARBA00022723"/>
    </source>
</evidence>
<dbReference type="FunFam" id="3.20.20.140:FF:000005">
    <property type="entry name" value="TatD family hydrolase"/>
    <property type="match status" value="1"/>
</dbReference>
<evidence type="ECO:0000313" key="6">
    <source>
        <dbReference type="Proteomes" id="UP000028945"/>
    </source>
</evidence>
<feature type="binding site" evidence="4">
    <location>
        <position position="97"/>
    </location>
    <ligand>
        <name>a divalent metal cation</name>
        <dbReference type="ChEBI" id="CHEBI:60240"/>
        <label>1</label>
    </ligand>
</feature>
<evidence type="ECO:0000313" key="5">
    <source>
        <dbReference type="EMBL" id="AIL32686.1"/>
    </source>
</evidence>
<dbReference type="InterPro" id="IPR001130">
    <property type="entry name" value="TatD-like"/>
</dbReference>
<dbReference type="PANTHER" id="PTHR46124">
    <property type="entry name" value="D-AMINOACYL-TRNA DEACYLASE"/>
    <property type="match status" value="1"/>
</dbReference>
<evidence type="ECO:0000256" key="1">
    <source>
        <dbReference type="ARBA" id="ARBA00009275"/>
    </source>
</evidence>
<organism evidence="5 6">
    <name type="scientific">Basilea psittacipulmonis DSM 24701</name>
    <dbReference type="NCBI Taxonomy" id="1072685"/>
    <lineage>
        <taxon>Bacteria</taxon>
        <taxon>Pseudomonadati</taxon>
        <taxon>Pseudomonadota</taxon>
        <taxon>Betaproteobacteria</taxon>
        <taxon>Burkholderiales</taxon>
        <taxon>Alcaligenaceae</taxon>
        <taxon>Basilea</taxon>
    </lineage>
</organism>
<dbReference type="AlphaFoldDB" id="A0A077DEW1"/>